<name>A0A5J5EZ20_9PEZI</name>
<protein>
    <submittedName>
        <fullName evidence="2">Uncharacterized protein</fullName>
    </submittedName>
</protein>
<dbReference type="Proteomes" id="UP000326924">
    <property type="component" value="Unassembled WGS sequence"/>
</dbReference>
<dbReference type="EMBL" id="VXIS01000074">
    <property type="protein sequence ID" value="KAA8907981.1"/>
    <property type="molecule type" value="Genomic_DNA"/>
</dbReference>
<dbReference type="InParanoid" id="A0A5J5EZ20"/>
<keyword evidence="3" id="KW-1185">Reference proteome</keyword>
<evidence type="ECO:0000313" key="2">
    <source>
        <dbReference type="EMBL" id="KAA8907981.1"/>
    </source>
</evidence>
<proteinExistence type="predicted"/>
<organism evidence="2 3">
    <name type="scientific">Sphaerosporella brunnea</name>
    <dbReference type="NCBI Taxonomy" id="1250544"/>
    <lineage>
        <taxon>Eukaryota</taxon>
        <taxon>Fungi</taxon>
        <taxon>Dikarya</taxon>
        <taxon>Ascomycota</taxon>
        <taxon>Pezizomycotina</taxon>
        <taxon>Pezizomycetes</taxon>
        <taxon>Pezizales</taxon>
        <taxon>Pyronemataceae</taxon>
        <taxon>Sphaerosporella</taxon>
    </lineage>
</organism>
<dbReference type="OrthoDB" id="5278590at2759"/>
<accession>A0A5J5EZ20</accession>
<dbReference type="AlphaFoldDB" id="A0A5J5EZ20"/>
<evidence type="ECO:0000313" key="3">
    <source>
        <dbReference type="Proteomes" id="UP000326924"/>
    </source>
</evidence>
<gene>
    <name evidence="2" type="ORF">FN846DRAFT_686656</name>
</gene>
<feature type="region of interest" description="Disordered" evidence="1">
    <location>
        <begin position="1"/>
        <end position="47"/>
    </location>
</feature>
<evidence type="ECO:0000256" key="1">
    <source>
        <dbReference type="SAM" id="MobiDB-lite"/>
    </source>
</evidence>
<feature type="compositionally biased region" description="Polar residues" evidence="1">
    <location>
        <begin position="1"/>
        <end position="11"/>
    </location>
</feature>
<sequence>MPLISDSNPFSPTLEASEPMGTVSPPHYHSTPFSCHQKHGMGTNAPKLATSTRSFEQYPPGSILHGRLGFYIKTMRADGGVYGKLRGLTYQKQQLIGDGSAALYSTESSCVGLHDGEGYVGDVEIHILEAGGVFVVKLKGKNVYVIEEDEKLLVAKKASRSQATRFMLQLADGMMLPVTLSGGRRWYDNGVNGWNTGGKGDQLWLEFASEAERQQNCRKSSWGVWQPEQIIHWP</sequence>
<reference evidence="2 3" key="1">
    <citation type="submission" date="2019-09" db="EMBL/GenBank/DDBJ databases">
        <title>Draft genome of the ectomycorrhizal ascomycete Sphaerosporella brunnea.</title>
        <authorList>
            <consortium name="DOE Joint Genome Institute"/>
            <person name="Benucci G.M."/>
            <person name="Marozzi G."/>
            <person name="Antonielli L."/>
            <person name="Sanchez S."/>
            <person name="Marco P."/>
            <person name="Wang X."/>
            <person name="Falini L.B."/>
            <person name="Barry K."/>
            <person name="Haridas S."/>
            <person name="Lipzen A."/>
            <person name="Labutti K."/>
            <person name="Grigoriev I.V."/>
            <person name="Murat C."/>
            <person name="Martin F."/>
            <person name="Albertini E."/>
            <person name="Donnini D."/>
            <person name="Bonito G."/>
        </authorList>
    </citation>
    <scope>NUCLEOTIDE SEQUENCE [LARGE SCALE GENOMIC DNA]</scope>
    <source>
        <strain evidence="2 3">Sb_GMNB300</strain>
    </source>
</reference>
<comment type="caution">
    <text evidence="2">The sequence shown here is derived from an EMBL/GenBank/DDBJ whole genome shotgun (WGS) entry which is preliminary data.</text>
</comment>